<keyword evidence="3" id="KW-1185">Reference proteome</keyword>
<dbReference type="EMBL" id="JBBDHC010000002">
    <property type="protein sequence ID" value="MEJ1248378.1"/>
    <property type="molecule type" value="Genomic_DNA"/>
</dbReference>
<reference evidence="2 3" key="1">
    <citation type="journal article" date="2016" name="Antonie Van Leeuwenhoek">
        <title>Denitratimonas tolerans gen. nov., sp. nov., a denitrifying bacterium isolated from a bioreactor for tannery wastewater treatment.</title>
        <authorList>
            <person name="Han S.I."/>
            <person name="Kim J.O."/>
            <person name="Lee Y.R."/>
            <person name="Ekpeghere K.I."/>
            <person name="Koh S.C."/>
            <person name="Whang K.S."/>
        </authorList>
    </citation>
    <scope>NUCLEOTIDE SEQUENCE [LARGE SCALE GENOMIC DNA]</scope>
    <source>
        <strain evidence="2 3">KACC 17565</strain>
    </source>
</reference>
<feature type="chain" id="PRO_5043813192" evidence="1">
    <location>
        <begin position="26"/>
        <end position="199"/>
    </location>
</feature>
<dbReference type="RefSeq" id="WP_337334099.1">
    <property type="nucleotide sequence ID" value="NZ_JBBDHC010000002.1"/>
</dbReference>
<dbReference type="Proteomes" id="UP001364472">
    <property type="component" value="Unassembled WGS sequence"/>
</dbReference>
<keyword evidence="1" id="KW-0732">Signal</keyword>
<accession>A0AAW9QVJ7</accession>
<proteinExistence type="predicted"/>
<protein>
    <submittedName>
        <fullName evidence="2">Uncharacterized protein</fullName>
    </submittedName>
</protein>
<organism evidence="2 3">
    <name type="scientific">Denitratimonas tolerans</name>
    <dbReference type="NCBI Taxonomy" id="1338420"/>
    <lineage>
        <taxon>Bacteria</taxon>
        <taxon>Pseudomonadati</taxon>
        <taxon>Pseudomonadota</taxon>
        <taxon>Gammaproteobacteria</taxon>
        <taxon>Lysobacterales</taxon>
        <taxon>Lysobacteraceae</taxon>
        <taxon>Denitratimonas</taxon>
    </lineage>
</organism>
<dbReference type="AlphaFoldDB" id="A0AAW9QVJ7"/>
<comment type="caution">
    <text evidence="2">The sequence shown here is derived from an EMBL/GenBank/DDBJ whole genome shotgun (WGS) entry which is preliminary data.</text>
</comment>
<evidence type="ECO:0000313" key="3">
    <source>
        <dbReference type="Proteomes" id="UP001364472"/>
    </source>
</evidence>
<evidence type="ECO:0000256" key="1">
    <source>
        <dbReference type="SAM" id="SignalP"/>
    </source>
</evidence>
<sequence length="199" mass="21805">MKTFRTRLLPLAAVMLLTFAGHGIARDFIDATVDQAIDEARRELHSENLSLGKTDGQPSAAISPHGDLLIDGAAVPVTPRQRELLLDHRGRIIAIAETGLEAGKEGGRIARRAIWSIPALIFGGEKAAERFERRIEAEAARVELKALAICDRLPEVLESQQRLVAELPAFVPWATMTQDDIDDCAKDRAQALARVDKMP</sequence>
<gene>
    <name evidence="2" type="ORF">WB794_01620</name>
</gene>
<feature type="signal peptide" evidence="1">
    <location>
        <begin position="1"/>
        <end position="25"/>
    </location>
</feature>
<name>A0AAW9QVJ7_9GAMM</name>
<evidence type="ECO:0000313" key="2">
    <source>
        <dbReference type="EMBL" id="MEJ1248378.1"/>
    </source>
</evidence>